<dbReference type="Gene3D" id="2.60.40.420">
    <property type="entry name" value="Cupredoxins - blue copper proteins"/>
    <property type="match status" value="1"/>
</dbReference>
<dbReference type="Pfam" id="PF07731">
    <property type="entry name" value="Cu-oxidase_2"/>
    <property type="match status" value="1"/>
</dbReference>
<evidence type="ECO:0000313" key="2">
    <source>
        <dbReference type="EMBL" id="VAX01628.1"/>
    </source>
</evidence>
<protein>
    <submittedName>
        <fullName evidence="2">Multicopper oxidase</fullName>
    </submittedName>
</protein>
<dbReference type="InterPro" id="IPR011706">
    <property type="entry name" value="Cu-oxidase_C"/>
</dbReference>
<evidence type="ECO:0000259" key="1">
    <source>
        <dbReference type="Pfam" id="PF07731"/>
    </source>
</evidence>
<accession>A0A3B1AQH7</accession>
<dbReference type="AlphaFoldDB" id="A0A3B1AQH7"/>
<feature type="domain" description="Plastocyanin-like" evidence="1">
    <location>
        <begin position="2"/>
        <end position="34"/>
    </location>
</feature>
<name>A0A3B1AQH7_9ZZZZ</name>
<dbReference type="GO" id="GO:0005507">
    <property type="term" value="F:copper ion binding"/>
    <property type="evidence" value="ECO:0007669"/>
    <property type="project" value="InterPro"/>
</dbReference>
<organism evidence="2">
    <name type="scientific">hydrothermal vent metagenome</name>
    <dbReference type="NCBI Taxonomy" id="652676"/>
    <lineage>
        <taxon>unclassified sequences</taxon>
        <taxon>metagenomes</taxon>
        <taxon>ecological metagenomes</taxon>
    </lineage>
</organism>
<gene>
    <name evidence="2" type="ORF">MNBD_GAMMA20-2076</name>
</gene>
<dbReference type="SUPFAM" id="SSF49503">
    <property type="entry name" value="Cupredoxins"/>
    <property type="match status" value="1"/>
</dbReference>
<dbReference type="GO" id="GO:0016491">
    <property type="term" value="F:oxidoreductase activity"/>
    <property type="evidence" value="ECO:0007669"/>
    <property type="project" value="InterPro"/>
</dbReference>
<dbReference type="EMBL" id="UOFU01000232">
    <property type="protein sequence ID" value="VAX01628.1"/>
    <property type="molecule type" value="Genomic_DNA"/>
</dbReference>
<proteinExistence type="predicted"/>
<dbReference type="InterPro" id="IPR008972">
    <property type="entry name" value="Cupredoxin"/>
</dbReference>
<sequence>MVDIPSGGRLDVIVRMDNPGIWINHDHIEQHISNKGKAPGGAALIIEYEGVENDDWYVWKDKEFQSDFYMSDTIKKGYGLFDNEDFKGDKIKVQRRKKKKAK</sequence>
<reference evidence="2" key="1">
    <citation type="submission" date="2018-06" db="EMBL/GenBank/DDBJ databases">
        <authorList>
            <person name="Zhirakovskaya E."/>
        </authorList>
    </citation>
    <scope>NUCLEOTIDE SEQUENCE</scope>
</reference>